<dbReference type="Pfam" id="PF00856">
    <property type="entry name" value="SET"/>
    <property type="match status" value="1"/>
</dbReference>
<sequence>APYISLLPSWFPGIPLFYGRDALQALQYPPVAAQVTKRAKFLHQFSTQLAAVRSTRRCPFRTDVDANALGWALSAVSSRAFRVNGPDHPAAMLPLIDMCNHSFDNNCTTIPDGEGGIKLVALADIAADTALLINYGALANDFLLLDYGFIDASNPHDYISLRFDEGLIEMARLLAGQMDAAFTGMESVAAWKKERLVQLRLLGPEADLEVRVGGHQLVDGRFLAALRILYATDAAELESVPFRDLGNTEPHISQMLCKEKEVQVFTTLVGAATHGLSGFPSTLEADRAALPTLKQSASDSVAERNVALALEFRIAKKICIKTAIQKFVNIATIRQQLP</sequence>
<dbReference type="InterPro" id="IPR046341">
    <property type="entry name" value="SET_dom_sf"/>
</dbReference>
<dbReference type="SUPFAM" id="SSF81822">
    <property type="entry name" value="RuBisCo LSMT C-terminal, substrate-binding domain"/>
    <property type="match status" value="1"/>
</dbReference>
<dbReference type="SUPFAM" id="SSF82199">
    <property type="entry name" value="SET domain"/>
    <property type="match status" value="1"/>
</dbReference>
<dbReference type="InterPro" id="IPR050600">
    <property type="entry name" value="SETD3_SETD6_MTase"/>
</dbReference>
<evidence type="ECO:0000259" key="4">
    <source>
        <dbReference type="PROSITE" id="PS50280"/>
    </source>
</evidence>
<dbReference type="Gene3D" id="3.90.1410.10">
    <property type="entry name" value="set domain protein methyltransferase, domain 1"/>
    <property type="match status" value="1"/>
</dbReference>
<dbReference type="Gene3D" id="3.90.1420.10">
    <property type="entry name" value="Rubisco LSMT, substrate-binding domain"/>
    <property type="match status" value="1"/>
</dbReference>
<organism evidence="5 6">
    <name type="scientific">Cymbomonas tetramitiformis</name>
    <dbReference type="NCBI Taxonomy" id="36881"/>
    <lineage>
        <taxon>Eukaryota</taxon>
        <taxon>Viridiplantae</taxon>
        <taxon>Chlorophyta</taxon>
        <taxon>Pyramimonadophyceae</taxon>
        <taxon>Pyramimonadales</taxon>
        <taxon>Pyramimonadaceae</taxon>
        <taxon>Cymbomonas</taxon>
    </lineage>
</organism>
<dbReference type="PANTHER" id="PTHR13271:SF116">
    <property type="entry name" value="F21J9.27"/>
    <property type="match status" value="1"/>
</dbReference>
<dbReference type="PANTHER" id="PTHR13271">
    <property type="entry name" value="UNCHARACTERIZED PUTATIVE METHYLTRANSFERASE"/>
    <property type="match status" value="1"/>
</dbReference>
<protein>
    <recommendedName>
        <fullName evidence="4">SET domain-containing protein</fullName>
    </recommendedName>
</protein>
<dbReference type="Pfam" id="PF09273">
    <property type="entry name" value="Rubis-subs-bind"/>
    <property type="match status" value="1"/>
</dbReference>
<dbReference type="PROSITE" id="PS50280">
    <property type="entry name" value="SET"/>
    <property type="match status" value="1"/>
</dbReference>
<feature type="non-terminal residue" evidence="5">
    <location>
        <position position="1"/>
    </location>
</feature>
<name>A0AAE0BSV2_9CHLO</name>
<dbReference type="InterPro" id="IPR036464">
    <property type="entry name" value="Rubisco_LSMT_subst-bd_sf"/>
</dbReference>
<evidence type="ECO:0000313" key="5">
    <source>
        <dbReference type="EMBL" id="KAK3241469.1"/>
    </source>
</evidence>
<keyword evidence="1" id="KW-0489">Methyltransferase</keyword>
<evidence type="ECO:0000256" key="2">
    <source>
        <dbReference type="ARBA" id="ARBA00022679"/>
    </source>
</evidence>
<dbReference type="EMBL" id="LGRX02033389">
    <property type="protein sequence ID" value="KAK3241469.1"/>
    <property type="molecule type" value="Genomic_DNA"/>
</dbReference>
<dbReference type="Proteomes" id="UP001190700">
    <property type="component" value="Unassembled WGS sequence"/>
</dbReference>
<dbReference type="AlphaFoldDB" id="A0AAE0BSV2"/>
<keyword evidence="2" id="KW-0808">Transferase</keyword>
<keyword evidence="3" id="KW-0949">S-adenosyl-L-methionine</keyword>
<dbReference type="InterPro" id="IPR001214">
    <property type="entry name" value="SET_dom"/>
</dbReference>
<feature type="domain" description="SET" evidence="4">
    <location>
        <begin position="2"/>
        <end position="136"/>
    </location>
</feature>
<dbReference type="CDD" id="cd10527">
    <property type="entry name" value="SET_LSMT"/>
    <property type="match status" value="1"/>
</dbReference>
<keyword evidence="6" id="KW-1185">Reference proteome</keyword>
<dbReference type="GO" id="GO:0016279">
    <property type="term" value="F:protein-lysine N-methyltransferase activity"/>
    <property type="evidence" value="ECO:0007669"/>
    <property type="project" value="TreeGrafter"/>
</dbReference>
<evidence type="ECO:0000313" key="6">
    <source>
        <dbReference type="Proteomes" id="UP001190700"/>
    </source>
</evidence>
<evidence type="ECO:0000256" key="3">
    <source>
        <dbReference type="ARBA" id="ARBA00022691"/>
    </source>
</evidence>
<dbReference type="GO" id="GO:0032259">
    <property type="term" value="P:methylation"/>
    <property type="evidence" value="ECO:0007669"/>
    <property type="project" value="UniProtKB-KW"/>
</dbReference>
<reference evidence="5 6" key="1">
    <citation type="journal article" date="2015" name="Genome Biol. Evol.">
        <title>Comparative Genomics of a Bacterivorous Green Alga Reveals Evolutionary Causalities and Consequences of Phago-Mixotrophic Mode of Nutrition.</title>
        <authorList>
            <person name="Burns J.A."/>
            <person name="Paasch A."/>
            <person name="Narechania A."/>
            <person name="Kim E."/>
        </authorList>
    </citation>
    <scope>NUCLEOTIDE SEQUENCE [LARGE SCALE GENOMIC DNA]</scope>
    <source>
        <strain evidence="5 6">PLY_AMNH</strain>
    </source>
</reference>
<accession>A0AAE0BSV2</accession>
<proteinExistence type="predicted"/>
<gene>
    <name evidence="5" type="ORF">CYMTET_48767</name>
</gene>
<comment type="caution">
    <text evidence="5">The sequence shown here is derived from an EMBL/GenBank/DDBJ whole genome shotgun (WGS) entry which is preliminary data.</text>
</comment>
<evidence type="ECO:0000256" key="1">
    <source>
        <dbReference type="ARBA" id="ARBA00022603"/>
    </source>
</evidence>
<dbReference type="InterPro" id="IPR015353">
    <property type="entry name" value="Rubisco_LSMT_subst-bd"/>
</dbReference>